<evidence type="ECO:0008006" key="9">
    <source>
        <dbReference type="Google" id="ProtNLM"/>
    </source>
</evidence>
<dbReference type="GO" id="GO:0001671">
    <property type="term" value="F:ATPase activator activity"/>
    <property type="evidence" value="ECO:0007669"/>
    <property type="project" value="TreeGrafter"/>
</dbReference>
<evidence type="ECO:0000313" key="7">
    <source>
        <dbReference type="EMBL" id="CAD7638453.1"/>
    </source>
</evidence>
<dbReference type="GO" id="GO:0036376">
    <property type="term" value="P:sodium ion export across plasma membrane"/>
    <property type="evidence" value="ECO:0007669"/>
    <property type="project" value="TreeGrafter"/>
</dbReference>
<keyword evidence="4" id="KW-0735">Signal-anchor</keyword>
<name>A0A7R9LB76_9ACAR</name>
<evidence type="ECO:0000256" key="1">
    <source>
        <dbReference type="ARBA" id="ARBA00004606"/>
    </source>
</evidence>
<gene>
    <name evidence="7" type="ORF">ONB1V03_LOCUS1403</name>
</gene>
<sequence>MNTNRRKTRDYNDFFYQTIDQRVPKWQLGDSRIGSNPGLGFRPRPREENVESTLIWFKQGHNEHNWKHWSDNLNKFLEPYEKANENSADRGAHIDQCDNDKGPTDEKFCYFDIKKIHNNCTKGQDFGYKRGDPCVLIKLNRIYNWKPEPYTQDDLATNQGIPDVVRSGYAHNSSRIVYITCEGENAADKENIGPINYYPQNGIDFKYFPFTNQPGYLSPFVFIHFLKPTPGVLINIECKAWAKNIKHDRMDREGSVHFELLIDGF</sequence>
<organism evidence="7">
    <name type="scientific">Oppiella nova</name>
    <dbReference type="NCBI Taxonomy" id="334625"/>
    <lineage>
        <taxon>Eukaryota</taxon>
        <taxon>Metazoa</taxon>
        <taxon>Ecdysozoa</taxon>
        <taxon>Arthropoda</taxon>
        <taxon>Chelicerata</taxon>
        <taxon>Arachnida</taxon>
        <taxon>Acari</taxon>
        <taxon>Acariformes</taxon>
        <taxon>Sarcoptiformes</taxon>
        <taxon>Oribatida</taxon>
        <taxon>Brachypylina</taxon>
        <taxon>Oppioidea</taxon>
        <taxon>Oppiidae</taxon>
        <taxon>Oppiella</taxon>
    </lineage>
</organism>
<dbReference type="AlphaFoldDB" id="A0A7R9LB76"/>
<reference evidence="7" key="1">
    <citation type="submission" date="2020-11" db="EMBL/GenBank/DDBJ databases">
        <authorList>
            <person name="Tran Van P."/>
        </authorList>
    </citation>
    <scope>NUCLEOTIDE SEQUENCE</scope>
</reference>
<keyword evidence="8" id="KW-1185">Reference proteome</keyword>
<evidence type="ECO:0000256" key="5">
    <source>
        <dbReference type="ARBA" id="ARBA00022989"/>
    </source>
</evidence>
<evidence type="ECO:0000256" key="4">
    <source>
        <dbReference type="ARBA" id="ARBA00022968"/>
    </source>
</evidence>
<dbReference type="PANTHER" id="PTHR11523">
    <property type="entry name" value="SODIUM/POTASSIUM-DEPENDENT ATPASE BETA SUBUNIT"/>
    <property type="match status" value="1"/>
</dbReference>
<accession>A0A7R9LB76</accession>
<evidence type="ECO:0000256" key="6">
    <source>
        <dbReference type="ARBA" id="ARBA00023136"/>
    </source>
</evidence>
<keyword evidence="6" id="KW-0472">Membrane</keyword>
<dbReference type="EMBL" id="OC915063">
    <property type="protein sequence ID" value="CAD7638453.1"/>
    <property type="molecule type" value="Genomic_DNA"/>
</dbReference>
<dbReference type="GO" id="GO:0005890">
    <property type="term" value="C:sodium:potassium-exchanging ATPase complex"/>
    <property type="evidence" value="ECO:0007669"/>
    <property type="project" value="InterPro"/>
</dbReference>
<dbReference type="OrthoDB" id="5912413at2759"/>
<dbReference type="InterPro" id="IPR000402">
    <property type="entry name" value="Na/K_ATPase_sub_beta"/>
</dbReference>
<keyword evidence="3" id="KW-0812">Transmembrane</keyword>
<evidence type="ECO:0000256" key="3">
    <source>
        <dbReference type="ARBA" id="ARBA00022692"/>
    </source>
</evidence>
<dbReference type="Proteomes" id="UP000728032">
    <property type="component" value="Unassembled WGS sequence"/>
</dbReference>
<comment type="similarity">
    <text evidence="2">Belongs to the X(+)/potassium ATPases subunit beta family.</text>
</comment>
<evidence type="ECO:0000256" key="2">
    <source>
        <dbReference type="ARBA" id="ARBA00005876"/>
    </source>
</evidence>
<evidence type="ECO:0000313" key="8">
    <source>
        <dbReference type="Proteomes" id="UP000728032"/>
    </source>
</evidence>
<dbReference type="Pfam" id="PF00287">
    <property type="entry name" value="Na_K-ATPase"/>
    <property type="match status" value="1"/>
</dbReference>
<dbReference type="InterPro" id="IPR038702">
    <property type="entry name" value="Na/K_ATPase_sub_beta_sf"/>
</dbReference>
<dbReference type="GO" id="GO:1990573">
    <property type="term" value="P:potassium ion import across plasma membrane"/>
    <property type="evidence" value="ECO:0007669"/>
    <property type="project" value="TreeGrafter"/>
</dbReference>
<dbReference type="GO" id="GO:0006883">
    <property type="term" value="P:intracellular sodium ion homeostasis"/>
    <property type="evidence" value="ECO:0007669"/>
    <property type="project" value="TreeGrafter"/>
</dbReference>
<dbReference type="PANTHER" id="PTHR11523:SF28">
    <property type="entry name" value="NA_K-ATPASE BETA SUBUNIT ISOFORM 4-RELATED"/>
    <property type="match status" value="1"/>
</dbReference>
<dbReference type="EMBL" id="CAJPVJ010000238">
    <property type="protein sequence ID" value="CAG2161802.1"/>
    <property type="molecule type" value="Genomic_DNA"/>
</dbReference>
<proteinExistence type="inferred from homology"/>
<comment type="subcellular location">
    <subcellularLocation>
        <location evidence="1">Membrane</location>
        <topology evidence="1">Single-pass type II membrane protein</topology>
    </subcellularLocation>
</comment>
<dbReference type="GO" id="GO:0030007">
    <property type="term" value="P:intracellular potassium ion homeostasis"/>
    <property type="evidence" value="ECO:0007669"/>
    <property type="project" value="TreeGrafter"/>
</dbReference>
<protein>
    <recommendedName>
        <fullName evidence="9">Sodium/potassium-transporting ATPase subunit beta-2</fullName>
    </recommendedName>
</protein>
<dbReference type="Gene3D" id="2.60.40.1660">
    <property type="entry name" value="Na, k-atpase alpha subunit"/>
    <property type="match status" value="1"/>
</dbReference>
<keyword evidence="5" id="KW-1133">Transmembrane helix</keyword>